<proteinExistence type="predicted"/>
<dbReference type="RefSeq" id="WP_258819847.1">
    <property type="nucleotide sequence ID" value="NZ_JANUGW010000032.1"/>
</dbReference>
<accession>A0ABT1ZZH5</accession>
<evidence type="ECO:0000313" key="1">
    <source>
        <dbReference type="EMBL" id="MCS0585321.1"/>
    </source>
</evidence>
<gene>
    <name evidence="1" type="ORF">NX784_27450</name>
</gene>
<sequence>MVHARRGLSATHPIGSDFIICYPGYRTMLPTGHNYSSANSKNSVDRELQQFLLKAKNRLERIARSTGSGARATDLYGEVWIAVCTLRERLNRELDLFQSEDEDRIFSFVYSRLRRQTDWKLHFADRLDFDDGEGLRLSERLGDSRPDEACEQAENYNALACTYSQAFAYIVALSNFRNELALLANHLAITLPTLRARMRNLNKQARTQPSLFDRKQRMDENFVPLPGRQIRSLLKTPVMDGEHATLF</sequence>
<reference evidence="1 2" key="1">
    <citation type="submission" date="2022-08" db="EMBL/GenBank/DDBJ databases">
        <title>Reclassification of Massilia species as members of the genera Telluria, Duganella, Pseudoduganella, Mokoshia gen. nov. and Zemynaea gen. nov. using orthogonal and non-orthogonal genome-based approaches.</title>
        <authorList>
            <person name="Bowman J.P."/>
        </authorList>
    </citation>
    <scope>NUCLEOTIDE SEQUENCE [LARGE SCALE GENOMIC DNA]</scope>
    <source>
        <strain evidence="1 2">JCM 31316</strain>
    </source>
</reference>
<comment type="caution">
    <text evidence="1">The sequence shown here is derived from an EMBL/GenBank/DDBJ whole genome shotgun (WGS) entry which is preliminary data.</text>
</comment>
<organism evidence="1 2">
    <name type="scientific">Massilia pinisoli</name>
    <dbReference type="NCBI Taxonomy" id="1772194"/>
    <lineage>
        <taxon>Bacteria</taxon>
        <taxon>Pseudomonadati</taxon>
        <taxon>Pseudomonadota</taxon>
        <taxon>Betaproteobacteria</taxon>
        <taxon>Burkholderiales</taxon>
        <taxon>Oxalobacteraceae</taxon>
        <taxon>Telluria group</taxon>
        <taxon>Massilia</taxon>
    </lineage>
</organism>
<dbReference type="Proteomes" id="UP001204151">
    <property type="component" value="Unassembled WGS sequence"/>
</dbReference>
<dbReference type="EMBL" id="JANUGW010000032">
    <property type="protein sequence ID" value="MCS0585321.1"/>
    <property type="molecule type" value="Genomic_DNA"/>
</dbReference>
<name>A0ABT1ZZH5_9BURK</name>
<evidence type="ECO:0000313" key="2">
    <source>
        <dbReference type="Proteomes" id="UP001204151"/>
    </source>
</evidence>
<protein>
    <submittedName>
        <fullName evidence="1">Uncharacterized protein</fullName>
    </submittedName>
</protein>
<keyword evidence="2" id="KW-1185">Reference proteome</keyword>